<accession>A0A1Y5TA10</accession>
<dbReference type="Proteomes" id="UP000193870">
    <property type="component" value="Unassembled WGS sequence"/>
</dbReference>
<keyword evidence="2" id="KW-1185">Reference proteome</keyword>
<sequence length="72" mass="7993">MCMIQTVRTPSSVIDAAIAEFGARRVFLLALRAVLAPRQKPLPSADHLPNHLRRDIGLPRIDPPATGWDLLR</sequence>
<name>A0A1Y5TA10_9RHOB</name>
<protein>
    <recommendedName>
        <fullName evidence="3">DUF1127 domain-containing protein</fullName>
    </recommendedName>
</protein>
<dbReference type="STRING" id="315423.SAMN04488020_107196"/>
<dbReference type="EMBL" id="FWFV01000007">
    <property type="protein sequence ID" value="SLN55736.1"/>
    <property type="molecule type" value="Genomic_DNA"/>
</dbReference>
<reference evidence="1 2" key="1">
    <citation type="submission" date="2017-03" db="EMBL/GenBank/DDBJ databases">
        <authorList>
            <person name="Afonso C.L."/>
            <person name="Miller P.J."/>
            <person name="Scott M.A."/>
            <person name="Spackman E."/>
            <person name="Goraichik I."/>
            <person name="Dimitrov K.M."/>
            <person name="Suarez D.L."/>
            <person name="Swayne D.E."/>
        </authorList>
    </citation>
    <scope>NUCLEOTIDE SEQUENCE [LARGE SCALE GENOMIC DNA]</scope>
    <source>
        <strain evidence="1 2">CECT 7066</strain>
    </source>
</reference>
<dbReference type="AlphaFoldDB" id="A0A1Y5TA10"/>
<organism evidence="1 2">
    <name type="scientific">Palleronia marisminoris</name>
    <dbReference type="NCBI Taxonomy" id="315423"/>
    <lineage>
        <taxon>Bacteria</taxon>
        <taxon>Pseudomonadati</taxon>
        <taxon>Pseudomonadota</taxon>
        <taxon>Alphaproteobacteria</taxon>
        <taxon>Rhodobacterales</taxon>
        <taxon>Roseobacteraceae</taxon>
        <taxon>Palleronia</taxon>
    </lineage>
</organism>
<evidence type="ECO:0000313" key="1">
    <source>
        <dbReference type="EMBL" id="SLN55736.1"/>
    </source>
</evidence>
<proteinExistence type="predicted"/>
<evidence type="ECO:0000313" key="2">
    <source>
        <dbReference type="Proteomes" id="UP000193870"/>
    </source>
</evidence>
<evidence type="ECO:0008006" key="3">
    <source>
        <dbReference type="Google" id="ProtNLM"/>
    </source>
</evidence>
<gene>
    <name evidence="1" type="ORF">PAM7066_02670</name>
</gene>